<dbReference type="InterPro" id="IPR000253">
    <property type="entry name" value="FHA_dom"/>
</dbReference>
<dbReference type="GO" id="GO:0140359">
    <property type="term" value="F:ABC-type transporter activity"/>
    <property type="evidence" value="ECO:0007669"/>
    <property type="project" value="InterPro"/>
</dbReference>
<evidence type="ECO:0000313" key="14">
    <source>
        <dbReference type="Proteomes" id="UP000652013"/>
    </source>
</evidence>
<dbReference type="Pfam" id="PF00498">
    <property type="entry name" value="FHA"/>
    <property type="match status" value="2"/>
</dbReference>
<dbReference type="Gene3D" id="3.40.50.300">
    <property type="entry name" value="P-loop containing nucleotide triphosphate hydrolases"/>
    <property type="match status" value="1"/>
</dbReference>
<dbReference type="Pfam" id="PF00005">
    <property type="entry name" value="ABC_tran"/>
    <property type="match status" value="1"/>
</dbReference>
<feature type="transmembrane region" description="Helical" evidence="10">
    <location>
        <begin position="688"/>
        <end position="707"/>
    </location>
</feature>
<dbReference type="GO" id="GO:0005524">
    <property type="term" value="F:ATP binding"/>
    <property type="evidence" value="ECO:0007669"/>
    <property type="project" value="UniProtKB-KW"/>
</dbReference>
<feature type="transmembrane region" description="Helical" evidence="10">
    <location>
        <begin position="755"/>
        <end position="779"/>
    </location>
</feature>
<evidence type="ECO:0000256" key="9">
    <source>
        <dbReference type="SAM" id="MobiDB-lite"/>
    </source>
</evidence>
<feature type="domain" description="FHA" evidence="11">
    <location>
        <begin position="159"/>
        <end position="209"/>
    </location>
</feature>
<dbReference type="GO" id="GO:0016887">
    <property type="term" value="F:ATP hydrolysis activity"/>
    <property type="evidence" value="ECO:0007669"/>
    <property type="project" value="InterPro"/>
</dbReference>
<evidence type="ECO:0000256" key="8">
    <source>
        <dbReference type="ARBA" id="ARBA00023136"/>
    </source>
</evidence>
<keyword evidence="3" id="KW-0597">Phosphoprotein</keyword>
<dbReference type="InterPro" id="IPR003593">
    <property type="entry name" value="AAA+_ATPase"/>
</dbReference>
<evidence type="ECO:0000256" key="10">
    <source>
        <dbReference type="SAM" id="Phobius"/>
    </source>
</evidence>
<dbReference type="Gene3D" id="2.60.200.20">
    <property type="match status" value="2"/>
</dbReference>
<reference evidence="13" key="1">
    <citation type="submission" date="2021-01" db="EMBL/GenBank/DDBJ databases">
        <title>Whole genome shotgun sequence of Spirilliplanes yamanashiensis NBRC 15828.</title>
        <authorList>
            <person name="Komaki H."/>
            <person name="Tamura T."/>
        </authorList>
    </citation>
    <scope>NUCLEOTIDE SEQUENCE</scope>
    <source>
        <strain evidence="13">NBRC 15828</strain>
    </source>
</reference>
<evidence type="ECO:0000256" key="2">
    <source>
        <dbReference type="ARBA" id="ARBA00022448"/>
    </source>
</evidence>
<evidence type="ECO:0000256" key="1">
    <source>
        <dbReference type="ARBA" id="ARBA00004141"/>
    </source>
</evidence>
<feature type="transmembrane region" description="Helical" evidence="10">
    <location>
        <begin position="572"/>
        <end position="594"/>
    </location>
</feature>
<feature type="transmembrane region" description="Helical" evidence="10">
    <location>
        <begin position="614"/>
        <end position="639"/>
    </location>
</feature>
<keyword evidence="8 10" id="KW-0472">Membrane</keyword>
<dbReference type="SUPFAM" id="SSF49879">
    <property type="entry name" value="SMAD/FHA domain"/>
    <property type="match status" value="2"/>
</dbReference>
<protein>
    <submittedName>
        <fullName evidence="13">ABC transporter ATP-binding protein</fullName>
    </submittedName>
</protein>
<evidence type="ECO:0000256" key="5">
    <source>
        <dbReference type="ARBA" id="ARBA00022741"/>
    </source>
</evidence>
<sequence>MLPPLRQFARFPARGPGRMIDWTVMLPLHVTRSGEPELRFADTGRLVVGRDPGCAVVVDDPLVSREHCLLERRPDGWLVTDTSRNGTFAGDAPVGTRLLGPGETLVLRLGGPGSGPAVTLRVDPAPNRHALPTVSGPNPLAAAGPDDVVALHPLDRGPVPIGRVPDNRVVVDDLLVSRYHAVVTLTGPGRAEVTDLGARNGTFVNGHPVDRSTLRPGDRLTVGRRTFSYDGRTGLREHGRARHAALTADHLTVRYGDTPVLADVSFSVDPGTFLAIIGPSGAGKSTLLRALTGARAADQGRVLVDGIDFYPAYDEVRHRIGLVPQDDVLHDQLKVGQALRYAAALRLPDDVPAAARDERVTSVLAQLDLTARRDLQIARLSGGQRKRASVAMELLTEPSLLYLDEPTSGLDPLLDREVMRGLRHLADRGRTVVVVTHSTLQLHMCDKVLVLARGGRVAYFGPPDRLLAHFGAADYADAFTALSDEATSWATRYATGTQPAVTPPPRTTAPLPPRQSRRRQFGLLMHRQAALALADRRQLGLLLGLPFFLAAVVQTAPSSAGLALRPGAPPQLGAATLLVILVIGAAFMGMATSVRELVAERPVYLREWSVGLRPGVYLLSKIATAAALCVVQSALLAALGLLGRDLPRHGLILRSAWLELALVLTLTALTAAMAGLLASALVSRTEHTMPILVVSVMAQLVLSGGLFSIGDRPWLQAIAVVSPTRWGFAAAASSVDLRAFRLLLPADALWVHTRGAFAVAVAVLSGLAVLFGVAALVALRRREERPRRVR</sequence>
<dbReference type="SUPFAM" id="SSF52540">
    <property type="entry name" value="P-loop containing nucleoside triphosphate hydrolases"/>
    <property type="match status" value="1"/>
</dbReference>
<evidence type="ECO:0000256" key="6">
    <source>
        <dbReference type="ARBA" id="ARBA00022840"/>
    </source>
</evidence>
<dbReference type="PANTHER" id="PTHR48041">
    <property type="entry name" value="ABC TRANSPORTER G FAMILY MEMBER 28"/>
    <property type="match status" value="1"/>
</dbReference>
<feature type="domain" description="ABC transporter" evidence="12">
    <location>
        <begin position="246"/>
        <end position="479"/>
    </location>
</feature>
<dbReference type="InterPro" id="IPR017871">
    <property type="entry name" value="ABC_transporter-like_CS"/>
</dbReference>
<accession>A0A8J3Y5Z2</accession>
<dbReference type="InterPro" id="IPR050352">
    <property type="entry name" value="ABCG_transporters"/>
</dbReference>
<name>A0A8J3Y5Z2_9ACTN</name>
<dbReference type="PROSITE" id="PS50893">
    <property type="entry name" value="ABC_TRANSPORTER_2"/>
    <property type="match status" value="1"/>
</dbReference>
<feature type="region of interest" description="Disordered" evidence="9">
    <location>
        <begin position="495"/>
        <end position="514"/>
    </location>
</feature>
<dbReference type="PROSITE" id="PS50006">
    <property type="entry name" value="FHA_DOMAIN"/>
    <property type="match status" value="2"/>
</dbReference>
<comment type="caution">
    <text evidence="13">The sequence shown here is derived from an EMBL/GenBank/DDBJ whole genome shotgun (WGS) entry which is preliminary data.</text>
</comment>
<dbReference type="Proteomes" id="UP000652013">
    <property type="component" value="Unassembled WGS sequence"/>
</dbReference>
<keyword evidence="7 10" id="KW-1133">Transmembrane helix</keyword>
<evidence type="ECO:0000256" key="4">
    <source>
        <dbReference type="ARBA" id="ARBA00022692"/>
    </source>
</evidence>
<dbReference type="InterPro" id="IPR008984">
    <property type="entry name" value="SMAD_FHA_dom_sf"/>
</dbReference>
<evidence type="ECO:0000256" key="3">
    <source>
        <dbReference type="ARBA" id="ARBA00022553"/>
    </source>
</evidence>
<dbReference type="InterPro" id="IPR003439">
    <property type="entry name" value="ABC_transporter-like_ATP-bd"/>
</dbReference>
<proteinExistence type="predicted"/>
<gene>
    <name evidence="13" type="ORF">Sya03_17400</name>
</gene>
<keyword evidence="6 13" id="KW-0067">ATP-binding</keyword>
<dbReference type="InterPro" id="IPR027417">
    <property type="entry name" value="P-loop_NTPase"/>
</dbReference>
<dbReference type="CDD" id="cd00060">
    <property type="entry name" value="FHA"/>
    <property type="match status" value="1"/>
</dbReference>
<keyword evidence="14" id="KW-1185">Reference proteome</keyword>
<keyword evidence="2" id="KW-0813">Transport</keyword>
<dbReference type="SMART" id="SM00382">
    <property type="entry name" value="AAA"/>
    <property type="match status" value="1"/>
</dbReference>
<dbReference type="PROSITE" id="PS00211">
    <property type="entry name" value="ABC_TRANSPORTER_1"/>
    <property type="match status" value="1"/>
</dbReference>
<feature type="transmembrane region" description="Helical" evidence="10">
    <location>
        <begin position="660"/>
        <end position="682"/>
    </location>
</feature>
<evidence type="ECO:0000259" key="12">
    <source>
        <dbReference type="PROSITE" id="PS50893"/>
    </source>
</evidence>
<evidence type="ECO:0000256" key="7">
    <source>
        <dbReference type="ARBA" id="ARBA00022989"/>
    </source>
</evidence>
<comment type="subcellular location">
    <subcellularLocation>
        <location evidence="1">Membrane</location>
        <topology evidence="1">Multi-pass membrane protein</topology>
    </subcellularLocation>
</comment>
<dbReference type="FunFam" id="3.40.50.300:FF:000474">
    <property type="entry name" value="Putative ABC transporter ATP-binding subunit"/>
    <property type="match status" value="1"/>
</dbReference>
<keyword evidence="4 10" id="KW-0812">Transmembrane</keyword>
<dbReference type="RefSeq" id="WP_203937700.1">
    <property type="nucleotide sequence ID" value="NZ_BAAAGJ010000012.1"/>
</dbReference>
<dbReference type="PANTHER" id="PTHR48041:SF139">
    <property type="entry name" value="PROTEIN SCARLET"/>
    <property type="match status" value="1"/>
</dbReference>
<dbReference type="SMART" id="SM00240">
    <property type="entry name" value="FHA"/>
    <property type="match status" value="2"/>
</dbReference>
<dbReference type="EMBL" id="BOOY01000009">
    <property type="protein sequence ID" value="GIJ02388.1"/>
    <property type="molecule type" value="Genomic_DNA"/>
</dbReference>
<dbReference type="Pfam" id="PF01061">
    <property type="entry name" value="ABC2_membrane"/>
    <property type="match status" value="1"/>
</dbReference>
<dbReference type="InterPro" id="IPR013525">
    <property type="entry name" value="ABC2_TM"/>
</dbReference>
<feature type="domain" description="FHA" evidence="11">
    <location>
        <begin position="46"/>
        <end position="94"/>
    </location>
</feature>
<dbReference type="GO" id="GO:0016020">
    <property type="term" value="C:membrane"/>
    <property type="evidence" value="ECO:0007669"/>
    <property type="project" value="UniProtKB-SubCell"/>
</dbReference>
<evidence type="ECO:0000313" key="13">
    <source>
        <dbReference type="EMBL" id="GIJ02388.1"/>
    </source>
</evidence>
<dbReference type="AlphaFoldDB" id="A0A8J3Y5Z2"/>
<organism evidence="13 14">
    <name type="scientific">Spirilliplanes yamanashiensis</name>
    <dbReference type="NCBI Taxonomy" id="42233"/>
    <lineage>
        <taxon>Bacteria</taxon>
        <taxon>Bacillati</taxon>
        <taxon>Actinomycetota</taxon>
        <taxon>Actinomycetes</taxon>
        <taxon>Micromonosporales</taxon>
        <taxon>Micromonosporaceae</taxon>
        <taxon>Spirilliplanes</taxon>
    </lineage>
</organism>
<evidence type="ECO:0000259" key="11">
    <source>
        <dbReference type="PROSITE" id="PS50006"/>
    </source>
</evidence>
<feature type="compositionally biased region" description="Pro residues" evidence="9">
    <location>
        <begin position="501"/>
        <end position="513"/>
    </location>
</feature>
<keyword evidence="5" id="KW-0547">Nucleotide-binding</keyword>